<feature type="chain" id="PRO_5014919123" description="Pilus assembly protein PilP" evidence="1">
    <location>
        <begin position="21"/>
        <end position="181"/>
    </location>
</feature>
<feature type="signal peptide" evidence="1">
    <location>
        <begin position="1"/>
        <end position="20"/>
    </location>
</feature>
<dbReference type="PROSITE" id="PS51257">
    <property type="entry name" value="PROKAR_LIPOPROTEIN"/>
    <property type="match status" value="1"/>
</dbReference>
<organism evidence="2 3">
    <name type="scientific">Snodgrassella alvi</name>
    <dbReference type="NCBI Taxonomy" id="1196083"/>
    <lineage>
        <taxon>Bacteria</taxon>
        <taxon>Pseudomonadati</taxon>
        <taxon>Pseudomonadota</taxon>
        <taxon>Betaproteobacteria</taxon>
        <taxon>Neisseriales</taxon>
        <taxon>Neisseriaceae</taxon>
        <taxon>Snodgrassella</taxon>
    </lineage>
</organism>
<evidence type="ECO:0000256" key="1">
    <source>
        <dbReference type="SAM" id="SignalP"/>
    </source>
</evidence>
<dbReference type="Pfam" id="PF04351">
    <property type="entry name" value="PilP"/>
    <property type="match status" value="1"/>
</dbReference>
<sequence>MNKYLLCLCMLTLAACSANNEDLQEWMRNTSQQAKSKPIQTEQAQINTQPAYTPPAPPPLNIFDPARLRAGLQGDNAPDLNRPKQILENYPLNQLFYVGLIQAAGKAPSALISADEHIYTVNIGNYLGENFGRITSITPDEIVISELVEDSSGKWISRPASLPLQAADSSSAKTSSQTLKK</sequence>
<proteinExistence type="predicted"/>
<evidence type="ECO:0000313" key="2">
    <source>
        <dbReference type="EMBL" id="PIT63965.1"/>
    </source>
</evidence>
<protein>
    <recommendedName>
        <fullName evidence="4">Pilus assembly protein PilP</fullName>
    </recommendedName>
</protein>
<accession>A0A2N9Y5U0</accession>
<evidence type="ECO:0000313" key="3">
    <source>
        <dbReference type="Proteomes" id="UP000231094"/>
    </source>
</evidence>
<dbReference type="PIRSF" id="PIRSF016481">
    <property type="entry name" value="Pilus_assembly_PilP"/>
    <property type="match status" value="1"/>
</dbReference>
<evidence type="ECO:0008006" key="4">
    <source>
        <dbReference type="Google" id="ProtNLM"/>
    </source>
</evidence>
<reference evidence="2 3" key="1">
    <citation type="journal article" date="2017" name="MBio">
        <title>Type VI secretion-mediated competition in the bee gut microbiome.</title>
        <authorList>
            <person name="Steele M.I."/>
            <person name="Kwong W.K."/>
            <person name="Powell J.E."/>
            <person name="Whiteley M."/>
            <person name="Moran N.A."/>
        </authorList>
    </citation>
    <scope>NUCLEOTIDE SEQUENCE [LARGE SCALE GENOMIC DNA]</scope>
    <source>
        <strain evidence="2 3">PEB0171</strain>
    </source>
</reference>
<dbReference type="Proteomes" id="UP000231094">
    <property type="component" value="Unassembled WGS sequence"/>
</dbReference>
<dbReference type="EMBL" id="MEIV01000022">
    <property type="protein sequence ID" value="PIT63965.1"/>
    <property type="molecule type" value="Genomic_DNA"/>
</dbReference>
<comment type="caution">
    <text evidence="2">The sequence shown here is derived from an EMBL/GenBank/DDBJ whole genome shotgun (WGS) entry which is preliminary data.</text>
</comment>
<gene>
    <name evidence="2" type="ORF">BHC47_03060</name>
</gene>
<dbReference type="RefSeq" id="WP_100115651.1">
    <property type="nucleotide sequence ID" value="NZ_MEIV01000022.1"/>
</dbReference>
<keyword evidence="1" id="KW-0732">Signal</keyword>
<dbReference type="AlphaFoldDB" id="A0A2N9Y5U0"/>
<dbReference type="InterPro" id="IPR007446">
    <property type="entry name" value="PilP"/>
</dbReference>
<name>A0A2N9Y5U0_9NEIS</name>
<dbReference type="Gene3D" id="2.30.30.830">
    <property type="match status" value="1"/>
</dbReference>